<dbReference type="EMBL" id="KT963949">
    <property type="protein sequence ID" value="AOQ25841.1"/>
    <property type="molecule type" value="mRNA"/>
</dbReference>
<dbReference type="AlphaFoldDB" id="A0A1S5RRU0"/>
<dbReference type="PANTHER" id="PTHR24305:SF166">
    <property type="entry name" value="CYTOCHROME P450 12A4, MITOCHONDRIAL-RELATED"/>
    <property type="match status" value="1"/>
</dbReference>
<name>A0A1S5RRU0_EUPCR</name>
<keyword evidence="3 4" id="KW-0408">Iron</keyword>
<sequence length="515" mass="60357">MEANTFGVLYDTLLGYIVQGVKYSFALFVLAGLYLLYRFFFIPYRIKKHYIKHSVACSPRDESYNQFRRSTNKNVERCKDFKLYFQKTWPHLELCSIKSIEEFQKKVPEDFDRSDHFASYSYQAIQDAMCFQTKDDESKPKMYHLSKCLGVSFFLSKMPLIASLILRRVNTIRRDELVDFLKYSQMITLEIMCHILFGEDFQEKINYAHYRHADGYVETCSYFTLFPRILEDSEAQRDDIKAHMFQFLSKNYAIDPFKRNMYNITEMMRILTDFTNISTDKNSIYKILSNSEDYSQHEAFVECVSFLFASVETLPHAVCSILYQVRKSEQIYLKLKQDLRHLEDNFKQVDAEHLKEQLDSCDLLTYIIKEGLRIDPPMVQSNLYKAVESSAEICGVPIRKDTLVSVNILAAHMDPDEWENPSEFNPERFNPLSKDFMRPDEKKGQRSNYSFIPFSVGKRSCLGQSLSLNLLKIFVGQILASYDYSLEGSQEGQNNLSFCRMSKNVLKLKIHKGDY</sequence>
<dbReference type="InterPro" id="IPR050121">
    <property type="entry name" value="Cytochrome_P450_monoxygenase"/>
</dbReference>
<dbReference type="GO" id="GO:0005506">
    <property type="term" value="F:iron ion binding"/>
    <property type="evidence" value="ECO:0007669"/>
    <property type="project" value="InterPro"/>
</dbReference>
<evidence type="ECO:0000256" key="1">
    <source>
        <dbReference type="ARBA" id="ARBA00001971"/>
    </source>
</evidence>
<feature type="transmembrane region" description="Helical" evidence="6">
    <location>
        <begin position="20"/>
        <end position="40"/>
    </location>
</feature>
<dbReference type="Pfam" id="PF00067">
    <property type="entry name" value="p450"/>
    <property type="match status" value="1"/>
</dbReference>
<dbReference type="GO" id="GO:0004497">
    <property type="term" value="F:monooxygenase activity"/>
    <property type="evidence" value="ECO:0007669"/>
    <property type="project" value="UniProtKB-KW"/>
</dbReference>
<dbReference type="GO" id="GO:0020037">
    <property type="term" value="F:heme binding"/>
    <property type="evidence" value="ECO:0007669"/>
    <property type="project" value="InterPro"/>
</dbReference>
<dbReference type="CDD" id="cd00302">
    <property type="entry name" value="cytochrome_P450"/>
    <property type="match status" value="1"/>
</dbReference>
<feature type="coiled-coil region" evidence="5">
    <location>
        <begin position="325"/>
        <end position="352"/>
    </location>
</feature>
<evidence type="ECO:0000256" key="3">
    <source>
        <dbReference type="PIRSR" id="PIRSR602401-1"/>
    </source>
</evidence>
<reference evidence="7" key="1">
    <citation type="submission" date="2015-10" db="EMBL/GenBank/DDBJ databases">
        <title>Cloning and characterization of cytochrome P450 superfamily genes in the marine ciliate Euplotes crassus.</title>
        <authorList>
            <person name="Yim B."/>
            <person name="Lee Y.-M."/>
        </authorList>
    </citation>
    <scope>NUCLEOTIDE SEQUENCE</scope>
</reference>
<evidence type="ECO:0000256" key="4">
    <source>
        <dbReference type="RuleBase" id="RU000461"/>
    </source>
</evidence>
<dbReference type="InterPro" id="IPR001128">
    <property type="entry name" value="Cyt_P450"/>
</dbReference>
<evidence type="ECO:0000313" key="7">
    <source>
        <dbReference type="EMBL" id="AOQ25841.1"/>
    </source>
</evidence>
<dbReference type="Gene3D" id="1.10.630.10">
    <property type="entry name" value="Cytochrome P450"/>
    <property type="match status" value="1"/>
</dbReference>
<dbReference type="PRINTS" id="PR00463">
    <property type="entry name" value="EP450I"/>
</dbReference>
<evidence type="ECO:0000256" key="5">
    <source>
        <dbReference type="SAM" id="Coils"/>
    </source>
</evidence>
<dbReference type="InterPro" id="IPR017972">
    <property type="entry name" value="Cyt_P450_CS"/>
</dbReference>
<feature type="binding site" description="axial binding residue" evidence="3">
    <location>
        <position position="461"/>
    </location>
    <ligand>
        <name>heme</name>
        <dbReference type="ChEBI" id="CHEBI:30413"/>
    </ligand>
    <ligandPart>
        <name>Fe</name>
        <dbReference type="ChEBI" id="CHEBI:18248"/>
    </ligandPart>
</feature>
<dbReference type="GO" id="GO:0016705">
    <property type="term" value="F:oxidoreductase activity, acting on paired donors, with incorporation or reduction of molecular oxygen"/>
    <property type="evidence" value="ECO:0007669"/>
    <property type="project" value="InterPro"/>
</dbReference>
<evidence type="ECO:0000256" key="2">
    <source>
        <dbReference type="ARBA" id="ARBA00010617"/>
    </source>
</evidence>
<keyword evidence="6" id="KW-0812">Transmembrane</keyword>
<dbReference type="InterPro" id="IPR002401">
    <property type="entry name" value="Cyt_P450_E_grp-I"/>
</dbReference>
<keyword evidence="6" id="KW-0472">Membrane</keyword>
<keyword evidence="3 4" id="KW-0349">Heme</keyword>
<protein>
    <submittedName>
        <fullName evidence="7">CYP5682A1 protein</fullName>
    </submittedName>
</protein>
<comment type="similarity">
    <text evidence="2 4">Belongs to the cytochrome P450 family.</text>
</comment>
<keyword evidence="4" id="KW-0560">Oxidoreductase</keyword>
<comment type="cofactor">
    <cofactor evidence="1 3">
        <name>heme</name>
        <dbReference type="ChEBI" id="CHEBI:30413"/>
    </cofactor>
</comment>
<keyword evidence="5" id="KW-0175">Coiled coil</keyword>
<accession>A0A1S5RRU0</accession>
<dbReference type="PANTHER" id="PTHR24305">
    <property type="entry name" value="CYTOCHROME P450"/>
    <property type="match status" value="1"/>
</dbReference>
<evidence type="ECO:0000256" key="6">
    <source>
        <dbReference type="SAM" id="Phobius"/>
    </source>
</evidence>
<dbReference type="SUPFAM" id="SSF48264">
    <property type="entry name" value="Cytochrome P450"/>
    <property type="match status" value="1"/>
</dbReference>
<dbReference type="InterPro" id="IPR036396">
    <property type="entry name" value="Cyt_P450_sf"/>
</dbReference>
<organism evidence="7">
    <name type="scientific">Euplotes crassus</name>
    <dbReference type="NCBI Taxonomy" id="5936"/>
    <lineage>
        <taxon>Eukaryota</taxon>
        <taxon>Sar</taxon>
        <taxon>Alveolata</taxon>
        <taxon>Ciliophora</taxon>
        <taxon>Intramacronucleata</taxon>
        <taxon>Spirotrichea</taxon>
        <taxon>Hypotrichia</taxon>
        <taxon>Euplotida</taxon>
        <taxon>Euplotidae</taxon>
        <taxon>Moneuplotes</taxon>
    </lineage>
</organism>
<keyword evidence="4" id="KW-0503">Monooxygenase</keyword>
<keyword evidence="3 4" id="KW-0479">Metal-binding</keyword>
<keyword evidence="6" id="KW-1133">Transmembrane helix</keyword>
<proteinExistence type="evidence at transcript level"/>
<dbReference type="PROSITE" id="PS00086">
    <property type="entry name" value="CYTOCHROME_P450"/>
    <property type="match status" value="1"/>
</dbReference>